<evidence type="ECO:0000313" key="1">
    <source>
        <dbReference type="EMBL" id="NME70212.1"/>
    </source>
</evidence>
<proteinExistence type="predicted"/>
<dbReference type="RefSeq" id="WP_169658454.1">
    <property type="nucleotide sequence ID" value="NZ_JABANE010000058.1"/>
</dbReference>
<sequence length="807" mass="92817">MKRIIALFYLLLCITSLSFGQLPKELWEYAGTNTYMYHENDIFGNTHFDIQTDHHFLAFNYKDFKLEQLRLIDQKEVGKDYLDKVQEQPFDILSLYVLHKGQKYKVVRMESDKKYAGELIESGQFYQRRNFPDLLLENGPDVKLSFEIASWTDALGFRLVFEEGAVKEEECELLIELNLPKEQYSVKNKKGNFIAKAKNGKAWNILSNENADEITVEKGVVTAKASFTEKDVNLTMHIVQPTYHEEGFEITAKDLIRPNRPVVVTKSAEQQATVISLNNTMKPKFGMERVALQLENKTDKPQLQRLIFERLENVTDITGISVLLRDKEGNPTGIPVQISKNWHNQKTFKYHGPWLRAYTVVCLPPNTKVELEMSRVSGFWGSLPAVSHNQLSLTGWGRKLIGNHQLWDQTAMGAFGESICYEPDCGQANTLITDVRPFLIKSDDDNKIGPRKWNWTPNVGGGDFMRVYNKEGKKLKIKRIKSHYTRNCPNLTEVTYTGYTSKDEASYSLTSNIMRNDDYLRVIFTMEVEVNETLDFERLALAQFGAETYSYSVERKIAWGNAEGMIKEMNNIHKERQYTNRDIVIEGDNPWFSMHQAKNMESDKYAVWGNKGIVLKDWSATVGGKKIKPHFSTYSSSKTRAKEPVTLVEVNLPSEIKQLNKGDKIKMVIQLCVFPQEAKSYYGSNEVFRKALFAGEDTWKLMHREADQNRVKVKVKKGKLVRNYPMKIEAKNNEVVADISGGLAYVPVTVSNLTSYKDFNITFKHEGKEIKFDQERFGNDYYQVDYNAESKTWEATFSVPVDELLPN</sequence>
<evidence type="ECO:0000313" key="2">
    <source>
        <dbReference type="Proteomes" id="UP000576082"/>
    </source>
</evidence>
<organism evidence="1 2">
    <name type="scientific">Flammeovirga aprica JL-4</name>
    <dbReference type="NCBI Taxonomy" id="694437"/>
    <lineage>
        <taxon>Bacteria</taxon>
        <taxon>Pseudomonadati</taxon>
        <taxon>Bacteroidota</taxon>
        <taxon>Cytophagia</taxon>
        <taxon>Cytophagales</taxon>
        <taxon>Flammeovirgaceae</taxon>
        <taxon>Flammeovirga</taxon>
    </lineage>
</organism>
<dbReference type="Proteomes" id="UP000576082">
    <property type="component" value="Unassembled WGS sequence"/>
</dbReference>
<accession>A0A7X9XAZ9</accession>
<dbReference type="AlphaFoldDB" id="A0A7X9XAZ9"/>
<comment type="caution">
    <text evidence="1">The sequence shown here is derived from an EMBL/GenBank/DDBJ whole genome shotgun (WGS) entry which is preliminary data.</text>
</comment>
<protein>
    <submittedName>
        <fullName evidence="1">Uncharacterized protein</fullName>
    </submittedName>
</protein>
<keyword evidence="2" id="KW-1185">Reference proteome</keyword>
<name>A0A7X9XAZ9_9BACT</name>
<reference evidence="1 2" key="1">
    <citation type="submission" date="2020-04" db="EMBL/GenBank/DDBJ databases">
        <title>Flammeovirga sp. SR4, a novel species isolated from seawater.</title>
        <authorList>
            <person name="Wang X."/>
        </authorList>
    </citation>
    <scope>NUCLEOTIDE SEQUENCE [LARGE SCALE GENOMIC DNA]</scope>
    <source>
        <strain evidence="1 2">ATCC 23126</strain>
    </source>
</reference>
<gene>
    <name evidence="1" type="ORF">HHU12_19710</name>
</gene>
<dbReference type="EMBL" id="JABANE010000058">
    <property type="protein sequence ID" value="NME70212.1"/>
    <property type="molecule type" value="Genomic_DNA"/>
</dbReference>